<accession>A0ABV7CFW6</accession>
<keyword evidence="4" id="KW-1185">Reference proteome</keyword>
<evidence type="ECO:0000313" key="3">
    <source>
        <dbReference type="EMBL" id="MFC3031494.1"/>
    </source>
</evidence>
<comment type="caution">
    <text evidence="3">The sequence shown here is derived from an EMBL/GenBank/DDBJ whole genome shotgun (WGS) entry which is preliminary data.</text>
</comment>
<evidence type="ECO:0000259" key="2">
    <source>
        <dbReference type="Pfam" id="PF13609"/>
    </source>
</evidence>
<dbReference type="Pfam" id="PF13609">
    <property type="entry name" value="Porin_4"/>
    <property type="match status" value="1"/>
</dbReference>
<dbReference type="InterPro" id="IPR033900">
    <property type="entry name" value="Gram_neg_porin_domain"/>
</dbReference>
<sequence>MNKSNKLLFVAALGLVSSAVQAEVRINGFASIYAGKTTSGEQSVYGFDDDISFANESKFAVQVVADLQDNLTATAQLIARGRDDYDAEFEWAYVTYHIDDASQLSAGKMRIPFYKYSDYLDVGYAYRWVRPPQSVYGLSFSTYEGASYLRNDVLGSWDSSLQLLYGNLSEDIVAYTYSDAAKMKSILGINWTVSRDWFSARAAYLTADVSIDASNLASLSQLIAGLEQFGLANQASDLRTEEDRGYFLGIGFSIDYNNILVDGEYTELEVDNSALAPQQQFFVSVGYRFGDVTLHTTYEENEDKHKNSRFNTVPLTINHPDLGTIPVSTDPTNPNAPSLRSLTNLALMSAYIDTSTWSVGMRYDFHPSAAFKVEYSRVDNKVIDEQTGVMAVGVDVVF</sequence>
<keyword evidence="1" id="KW-0732">Signal</keyword>
<dbReference type="Proteomes" id="UP001595453">
    <property type="component" value="Unassembled WGS sequence"/>
</dbReference>
<reference evidence="4" key="1">
    <citation type="journal article" date="2019" name="Int. J. Syst. Evol. Microbiol.">
        <title>The Global Catalogue of Microorganisms (GCM) 10K type strain sequencing project: providing services to taxonomists for standard genome sequencing and annotation.</title>
        <authorList>
            <consortium name="The Broad Institute Genomics Platform"/>
            <consortium name="The Broad Institute Genome Sequencing Center for Infectious Disease"/>
            <person name="Wu L."/>
            <person name="Ma J."/>
        </authorList>
    </citation>
    <scope>NUCLEOTIDE SEQUENCE [LARGE SCALE GENOMIC DNA]</scope>
    <source>
        <strain evidence="4">KCTC 42730</strain>
    </source>
</reference>
<gene>
    <name evidence="3" type="ORF">ACFOEE_03020</name>
</gene>
<dbReference type="InterPro" id="IPR023614">
    <property type="entry name" value="Porin_dom_sf"/>
</dbReference>
<dbReference type="Gene3D" id="2.40.160.10">
    <property type="entry name" value="Porin"/>
    <property type="match status" value="1"/>
</dbReference>
<feature type="domain" description="Porin" evidence="2">
    <location>
        <begin position="10"/>
        <end position="381"/>
    </location>
</feature>
<protein>
    <submittedName>
        <fullName evidence="3">Porin</fullName>
    </submittedName>
</protein>
<evidence type="ECO:0000313" key="4">
    <source>
        <dbReference type="Proteomes" id="UP001595453"/>
    </source>
</evidence>
<proteinExistence type="predicted"/>
<name>A0ABV7CFW6_9GAMM</name>
<dbReference type="SUPFAM" id="SSF56935">
    <property type="entry name" value="Porins"/>
    <property type="match status" value="1"/>
</dbReference>
<evidence type="ECO:0000256" key="1">
    <source>
        <dbReference type="SAM" id="SignalP"/>
    </source>
</evidence>
<feature type="chain" id="PRO_5045926628" evidence="1">
    <location>
        <begin position="23"/>
        <end position="398"/>
    </location>
</feature>
<dbReference type="RefSeq" id="WP_377120788.1">
    <property type="nucleotide sequence ID" value="NZ_JBHRSD010000006.1"/>
</dbReference>
<dbReference type="EMBL" id="JBHRSD010000006">
    <property type="protein sequence ID" value="MFC3031494.1"/>
    <property type="molecule type" value="Genomic_DNA"/>
</dbReference>
<organism evidence="3 4">
    <name type="scientific">Pseudoalteromonas fenneropenaei</name>
    <dbReference type="NCBI Taxonomy" id="1737459"/>
    <lineage>
        <taxon>Bacteria</taxon>
        <taxon>Pseudomonadati</taxon>
        <taxon>Pseudomonadota</taxon>
        <taxon>Gammaproteobacteria</taxon>
        <taxon>Alteromonadales</taxon>
        <taxon>Pseudoalteromonadaceae</taxon>
        <taxon>Pseudoalteromonas</taxon>
    </lineage>
</organism>
<feature type="signal peptide" evidence="1">
    <location>
        <begin position="1"/>
        <end position="22"/>
    </location>
</feature>